<organism evidence="1 2">
    <name type="scientific">Colletotrichum asianum</name>
    <dbReference type="NCBI Taxonomy" id="702518"/>
    <lineage>
        <taxon>Eukaryota</taxon>
        <taxon>Fungi</taxon>
        <taxon>Dikarya</taxon>
        <taxon>Ascomycota</taxon>
        <taxon>Pezizomycotina</taxon>
        <taxon>Sordariomycetes</taxon>
        <taxon>Hypocreomycetidae</taxon>
        <taxon>Glomerellales</taxon>
        <taxon>Glomerellaceae</taxon>
        <taxon>Colletotrichum</taxon>
        <taxon>Colletotrichum gloeosporioides species complex</taxon>
    </lineage>
</organism>
<name>A0A8H3WLH9_9PEZI</name>
<dbReference type="Proteomes" id="UP000434172">
    <property type="component" value="Unassembled WGS sequence"/>
</dbReference>
<evidence type="ECO:0000313" key="1">
    <source>
        <dbReference type="EMBL" id="KAF0328395.1"/>
    </source>
</evidence>
<accession>A0A8H3WLH9</accession>
<keyword evidence="2" id="KW-1185">Reference proteome</keyword>
<reference evidence="1 2" key="1">
    <citation type="submission" date="2019-12" db="EMBL/GenBank/DDBJ databases">
        <title>A genome sequence resource for the geographically widespread anthracnose pathogen Colletotrichum asianum.</title>
        <authorList>
            <person name="Meng Y."/>
        </authorList>
    </citation>
    <scope>NUCLEOTIDE SEQUENCE [LARGE SCALE GENOMIC DNA]</scope>
    <source>
        <strain evidence="1 2">ICMP 18580</strain>
    </source>
</reference>
<comment type="caution">
    <text evidence="1">The sequence shown here is derived from an EMBL/GenBank/DDBJ whole genome shotgun (WGS) entry which is preliminary data.</text>
</comment>
<dbReference type="AlphaFoldDB" id="A0A8H3WLH9"/>
<gene>
    <name evidence="1" type="ORF">GQ607_004191</name>
</gene>
<dbReference type="EMBL" id="WOWK01000017">
    <property type="protein sequence ID" value="KAF0328395.1"/>
    <property type="molecule type" value="Genomic_DNA"/>
</dbReference>
<sequence>MRRKGRWRSTMMQTGVRYETRPLGTARLGVLVQMTANDQVPTVVFKLAAAQINLASTTSCLIRILQTQVIPRVLSCQVSHFFTGFAARPSTSSQDYSVIDLALEKSASRRVAHDPFPANWIVSGSLQGMQSLPGSGLGHLGSCEDSANHSVASRCACLA</sequence>
<proteinExistence type="predicted"/>
<evidence type="ECO:0000313" key="2">
    <source>
        <dbReference type="Proteomes" id="UP000434172"/>
    </source>
</evidence>
<protein>
    <submittedName>
        <fullName evidence="1">Uncharacterized protein</fullName>
    </submittedName>
</protein>